<dbReference type="KEGG" id="tfa:BW733_16370"/>
<feature type="binding site" evidence="12">
    <location>
        <position position="254"/>
    </location>
    <ligand>
        <name>K(+)</name>
        <dbReference type="ChEBI" id="CHEBI:29103"/>
    </ligand>
</feature>
<keyword evidence="4 12" id="KW-0808">Transferase</keyword>
<reference evidence="15 16" key="1">
    <citation type="journal article" date="2008" name="Int. J. Syst. Evol. Microbiol.">
        <title>Tessaracoccus flavescens sp. nov., isolated from marine sediment.</title>
        <authorList>
            <person name="Lee D.W."/>
            <person name="Lee S.D."/>
        </authorList>
    </citation>
    <scope>NUCLEOTIDE SEQUENCE [LARGE SCALE GENOMIC DNA]</scope>
    <source>
        <strain evidence="15 16">SST-39T</strain>
    </source>
</reference>
<feature type="binding site" evidence="12">
    <location>
        <position position="297"/>
    </location>
    <ligand>
        <name>K(+)</name>
        <dbReference type="ChEBI" id="CHEBI:29103"/>
    </ligand>
</feature>
<keyword evidence="7 12" id="KW-0418">Kinase</keyword>
<comment type="similarity">
    <text evidence="12">Belongs to the carbohydrate kinase PfkB family. Ribokinase subfamily.</text>
</comment>
<dbReference type="PANTHER" id="PTHR10584">
    <property type="entry name" value="SUGAR KINASE"/>
    <property type="match status" value="1"/>
</dbReference>
<feature type="binding site" evidence="12">
    <location>
        <begin position="46"/>
        <end position="50"/>
    </location>
    <ligand>
        <name>substrate</name>
    </ligand>
</feature>
<dbReference type="Pfam" id="PF00294">
    <property type="entry name" value="PfkB"/>
    <property type="match status" value="1"/>
</dbReference>
<dbReference type="PRINTS" id="PR00990">
    <property type="entry name" value="RIBOKINASE"/>
</dbReference>
<evidence type="ECO:0000256" key="12">
    <source>
        <dbReference type="HAMAP-Rule" id="MF_01987"/>
    </source>
</evidence>
<dbReference type="PANTHER" id="PTHR10584:SF166">
    <property type="entry name" value="RIBOKINASE"/>
    <property type="match status" value="1"/>
</dbReference>
<accession>A0A1Q2D1D2</accession>
<organism evidence="15 16">
    <name type="scientific">Tessaracoccus flavescens</name>
    <dbReference type="NCBI Taxonomy" id="399497"/>
    <lineage>
        <taxon>Bacteria</taxon>
        <taxon>Bacillati</taxon>
        <taxon>Actinomycetota</taxon>
        <taxon>Actinomycetes</taxon>
        <taxon>Propionibacteriales</taxon>
        <taxon>Propionibacteriaceae</taxon>
        <taxon>Tessaracoccus</taxon>
    </lineage>
</organism>
<evidence type="ECO:0000313" key="16">
    <source>
        <dbReference type="Proteomes" id="UP000188235"/>
    </source>
</evidence>
<dbReference type="AlphaFoldDB" id="A0A1Q2D1D2"/>
<dbReference type="RefSeq" id="WP_077352133.1">
    <property type="nucleotide sequence ID" value="NZ_CP019607.1"/>
</dbReference>
<dbReference type="Proteomes" id="UP000188235">
    <property type="component" value="Chromosome"/>
</dbReference>
<dbReference type="GO" id="GO:0019303">
    <property type="term" value="P:D-ribose catabolic process"/>
    <property type="evidence" value="ECO:0007669"/>
    <property type="project" value="UniProtKB-UniRule"/>
</dbReference>
<dbReference type="EMBL" id="CP019607">
    <property type="protein sequence ID" value="AQP52162.1"/>
    <property type="molecule type" value="Genomic_DNA"/>
</dbReference>
<dbReference type="STRING" id="399497.BW733_16370"/>
<dbReference type="UniPathway" id="UPA00916">
    <property type="reaction ID" value="UER00889"/>
</dbReference>
<dbReference type="GO" id="GO:0005524">
    <property type="term" value="F:ATP binding"/>
    <property type="evidence" value="ECO:0007669"/>
    <property type="project" value="UniProtKB-UniRule"/>
</dbReference>
<feature type="binding site" evidence="12">
    <location>
        <position position="187"/>
    </location>
    <ligand>
        <name>ATP</name>
        <dbReference type="ChEBI" id="CHEBI:30616"/>
    </ligand>
</feature>
<dbReference type="CDD" id="cd01174">
    <property type="entry name" value="ribokinase"/>
    <property type="match status" value="1"/>
</dbReference>
<evidence type="ECO:0000256" key="8">
    <source>
        <dbReference type="ARBA" id="ARBA00022840"/>
    </source>
</evidence>
<keyword evidence="9 12" id="KW-0460">Magnesium</keyword>
<dbReference type="HAMAP" id="MF_01987">
    <property type="entry name" value="Ribokinase"/>
    <property type="match status" value="1"/>
</dbReference>
<evidence type="ECO:0000256" key="5">
    <source>
        <dbReference type="ARBA" id="ARBA00022723"/>
    </source>
</evidence>
<gene>
    <name evidence="12" type="primary">rbsK</name>
    <name evidence="15" type="ORF">BW733_16370</name>
</gene>
<evidence type="ECO:0000259" key="14">
    <source>
        <dbReference type="Pfam" id="PF00294"/>
    </source>
</evidence>
<name>A0A1Q2D1D2_9ACTN</name>
<comment type="similarity">
    <text evidence="1">Belongs to the carbohydrate kinase pfkB family.</text>
</comment>
<feature type="binding site" evidence="12">
    <location>
        <begin position="226"/>
        <end position="231"/>
    </location>
    <ligand>
        <name>ATP</name>
        <dbReference type="ChEBI" id="CHEBI:30616"/>
    </ligand>
</feature>
<feature type="binding site" evidence="12">
    <location>
        <position position="293"/>
    </location>
    <ligand>
        <name>K(+)</name>
        <dbReference type="ChEBI" id="CHEBI:29103"/>
    </ligand>
</feature>
<comment type="cofactor">
    <cofactor evidence="12">
        <name>Mg(2+)</name>
        <dbReference type="ChEBI" id="CHEBI:18420"/>
    </cofactor>
    <text evidence="12">Requires a divalent cation, most likely magnesium in vivo, as an electrophilic catalyst to aid phosphoryl group transfer. It is the chelate of the metal and the nucleotide that is the actual substrate.</text>
</comment>
<dbReference type="GO" id="GO:0005829">
    <property type="term" value="C:cytosol"/>
    <property type="evidence" value="ECO:0007669"/>
    <property type="project" value="TreeGrafter"/>
</dbReference>
<keyword evidence="8 12" id="KW-0067">ATP-binding</keyword>
<keyword evidence="11 12" id="KW-0119">Carbohydrate metabolism</keyword>
<protein>
    <recommendedName>
        <fullName evidence="3 12">Ribokinase</fullName>
        <shortName evidence="12">RK</shortName>
        <ecNumber evidence="2 12">2.7.1.15</ecNumber>
    </recommendedName>
</protein>
<feature type="binding site" evidence="12">
    <location>
        <position position="288"/>
    </location>
    <ligand>
        <name>K(+)</name>
        <dbReference type="ChEBI" id="CHEBI:29103"/>
    </ligand>
</feature>
<feature type="active site" description="Proton acceptor" evidence="12">
    <location>
        <position position="258"/>
    </location>
</feature>
<dbReference type="InterPro" id="IPR002173">
    <property type="entry name" value="Carboh/pur_kinase_PfkB_CS"/>
</dbReference>
<feature type="binding site" evidence="12">
    <location>
        <position position="258"/>
    </location>
    <ligand>
        <name>substrate</name>
    </ligand>
</feature>
<sequence length="312" mass="31490">MNAYPRPGSRVLVVGSINVDQTVRTQRIPAPGETVTGSGPEINPGGKGANQAVAAARLGATVAMVGAVGRDAYAEVATRELRAAGVDLTHLLVTDGPCGMAFITVDDHGENVIVVTPGANAHVTAARIETLRSTLEQADLVVLQGEIPPAAIEKAIELARSPVLLNLAPAIELALHRLLAVDTLVVNETEGRIVLARLSQGAASGMEDEAVVAALVDHGIRSLVMTRGSRGALVADASGITPVASPTVDVVDTTGAGDAFVGALASALANGDTLVDAAKLAVRVGAYACTGQGAQPSYPTSIDQLPGGDAQG</sequence>
<evidence type="ECO:0000256" key="3">
    <source>
        <dbReference type="ARBA" id="ARBA00016943"/>
    </source>
</evidence>
<dbReference type="SUPFAM" id="SSF53613">
    <property type="entry name" value="Ribokinase-like"/>
    <property type="match status" value="1"/>
</dbReference>
<comment type="catalytic activity">
    <reaction evidence="12">
        <text>D-ribose + ATP = D-ribose 5-phosphate + ADP + H(+)</text>
        <dbReference type="Rhea" id="RHEA:13697"/>
        <dbReference type="ChEBI" id="CHEBI:15378"/>
        <dbReference type="ChEBI" id="CHEBI:30616"/>
        <dbReference type="ChEBI" id="CHEBI:47013"/>
        <dbReference type="ChEBI" id="CHEBI:78346"/>
        <dbReference type="ChEBI" id="CHEBI:456216"/>
        <dbReference type="EC" id="2.7.1.15"/>
    </reaction>
</comment>
<dbReference type="EC" id="2.7.1.15" evidence="2 12"/>
<evidence type="ECO:0000256" key="10">
    <source>
        <dbReference type="ARBA" id="ARBA00022958"/>
    </source>
</evidence>
<comment type="pathway">
    <text evidence="12">Carbohydrate metabolism; D-ribose degradation; D-ribose 5-phosphate from beta-D-ribopyranose: step 2/2.</text>
</comment>
<evidence type="ECO:0000256" key="9">
    <source>
        <dbReference type="ARBA" id="ARBA00022842"/>
    </source>
</evidence>
<evidence type="ECO:0000256" key="2">
    <source>
        <dbReference type="ARBA" id="ARBA00012035"/>
    </source>
</evidence>
<comment type="subcellular location">
    <subcellularLocation>
        <location evidence="12">Cytoplasm</location>
    </subcellularLocation>
</comment>
<feature type="binding site" evidence="12">
    <location>
        <begin position="18"/>
        <end position="20"/>
    </location>
    <ligand>
        <name>substrate</name>
    </ligand>
</feature>
<dbReference type="Gene3D" id="3.40.1190.20">
    <property type="match status" value="1"/>
</dbReference>
<dbReference type="OrthoDB" id="9775849at2"/>
<comment type="activity regulation">
    <text evidence="12">Activated by a monovalent cation that binds near, but not in, the active site. The most likely occupant of the site in vivo is potassium. Ion binding induces a conformational change that may alter substrate affinity.</text>
</comment>
<evidence type="ECO:0000313" key="15">
    <source>
        <dbReference type="EMBL" id="AQP52162.1"/>
    </source>
</evidence>
<evidence type="ECO:0000256" key="4">
    <source>
        <dbReference type="ARBA" id="ARBA00022679"/>
    </source>
</evidence>
<dbReference type="PROSITE" id="PS00584">
    <property type="entry name" value="PFKB_KINASES_2"/>
    <property type="match status" value="1"/>
</dbReference>
<dbReference type="GO" id="GO:0004747">
    <property type="term" value="F:ribokinase activity"/>
    <property type="evidence" value="ECO:0007669"/>
    <property type="project" value="UniProtKB-UniRule"/>
</dbReference>
<evidence type="ECO:0000256" key="13">
    <source>
        <dbReference type="SAM" id="MobiDB-lite"/>
    </source>
</evidence>
<keyword evidence="16" id="KW-1185">Reference proteome</keyword>
<evidence type="ECO:0000256" key="7">
    <source>
        <dbReference type="ARBA" id="ARBA00022777"/>
    </source>
</evidence>
<evidence type="ECO:0000256" key="1">
    <source>
        <dbReference type="ARBA" id="ARBA00005380"/>
    </source>
</evidence>
<evidence type="ECO:0000256" key="6">
    <source>
        <dbReference type="ARBA" id="ARBA00022741"/>
    </source>
</evidence>
<keyword evidence="12" id="KW-0963">Cytoplasm</keyword>
<keyword evidence="5 12" id="KW-0479">Metal-binding</keyword>
<dbReference type="InterPro" id="IPR011877">
    <property type="entry name" value="Ribokinase"/>
</dbReference>
<feature type="region of interest" description="Disordered" evidence="13">
    <location>
        <begin position="29"/>
        <end position="48"/>
    </location>
</feature>
<feature type="binding site" evidence="12">
    <location>
        <position position="291"/>
    </location>
    <ligand>
        <name>K(+)</name>
        <dbReference type="ChEBI" id="CHEBI:29103"/>
    </ligand>
</feature>
<dbReference type="InterPro" id="IPR011611">
    <property type="entry name" value="PfkB_dom"/>
</dbReference>
<evidence type="ECO:0000256" key="11">
    <source>
        <dbReference type="ARBA" id="ARBA00023277"/>
    </source>
</evidence>
<dbReference type="InterPro" id="IPR029056">
    <property type="entry name" value="Ribokinase-like"/>
</dbReference>
<dbReference type="InterPro" id="IPR002139">
    <property type="entry name" value="Ribo/fructo_kinase"/>
</dbReference>
<keyword evidence="10 12" id="KW-0630">Potassium</keyword>
<dbReference type="GO" id="GO:0046872">
    <property type="term" value="F:metal ion binding"/>
    <property type="evidence" value="ECO:0007669"/>
    <property type="project" value="UniProtKB-KW"/>
</dbReference>
<feature type="binding site" evidence="12">
    <location>
        <position position="252"/>
    </location>
    <ligand>
        <name>K(+)</name>
        <dbReference type="ChEBI" id="CHEBI:29103"/>
    </ligand>
</feature>
<feature type="binding site" evidence="12">
    <location>
        <begin position="257"/>
        <end position="258"/>
    </location>
    <ligand>
        <name>ATP</name>
        <dbReference type="ChEBI" id="CHEBI:30616"/>
    </ligand>
</feature>
<comment type="function">
    <text evidence="12">Catalyzes the phosphorylation of ribose at O-5 in a reaction requiring ATP and magnesium. The resulting D-ribose-5-phosphate can then be used either for sythesis of nucleotides, histidine, and tryptophan, or as a component of the pentose phosphate pathway.</text>
</comment>
<feature type="binding site" evidence="12">
    <location>
        <position position="146"/>
    </location>
    <ligand>
        <name>substrate</name>
    </ligand>
</feature>
<comment type="subunit">
    <text evidence="12">Homodimer.</text>
</comment>
<proteinExistence type="inferred from homology"/>
<keyword evidence="6 12" id="KW-0547">Nucleotide-binding</keyword>
<feature type="domain" description="Carbohydrate kinase PfkB" evidence="14">
    <location>
        <begin position="10"/>
        <end position="300"/>
    </location>
</feature>
<comment type="caution">
    <text evidence="12">Lacks conserved residue(s) required for the propagation of feature annotation.</text>
</comment>